<evidence type="ECO:0000313" key="2">
    <source>
        <dbReference type="EMBL" id="KAA8495443.1"/>
    </source>
</evidence>
<feature type="region of interest" description="Disordered" evidence="1">
    <location>
        <begin position="94"/>
        <end position="122"/>
    </location>
</feature>
<dbReference type="PDB" id="7Y4L">
    <property type="method" value="EM"/>
    <property type="resolution" value="3.30 A"/>
    <property type="chains" value="AA/EA=1-138"/>
</dbReference>
<keyword evidence="4 5" id="KW-0002">3D-structure</keyword>
<dbReference type="EMDB" id="EMD-33618"/>
<evidence type="ECO:0007829" key="4">
    <source>
        <dbReference type="PDB" id="7Y4L"/>
    </source>
</evidence>
<reference evidence="3" key="1">
    <citation type="journal article" date="2019" name="Nat. Commun.">
        <title>Expansion of phycobilisome linker gene families in mesophilic red algae.</title>
        <authorList>
            <person name="Lee J."/>
            <person name="Kim D."/>
            <person name="Bhattacharya D."/>
            <person name="Yoon H.S."/>
        </authorList>
    </citation>
    <scope>NUCLEOTIDE SEQUENCE [LARGE SCALE GENOMIC DNA]</scope>
    <source>
        <strain evidence="3">CCMP 1328</strain>
    </source>
</reference>
<dbReference type="AlphaFoldDB" id="A0A5J4YXP2"/>
<evidence type="ECO:0007829" key="5">
    <source>
        <dbReference type="PDB" id="7Y5E"/>
    </source>
</evidence>
<evidence type="ECO:0000256" key="1">
    <source>
        <dbReference type="SAM" id="MobiDB-lite"/>
    </source>
</evidence>
<protein>
    <submittedName>
        <fullName evidence="2">Uncharacterized protein</fullName>
    </submittedName>
</protein>
<dbReference type="PDB" id="7Y5E">
    <property type="method" value="EM"/>
    <property type="resolution" value="3.30 A"/>
    <property type="chains" value="AB/EB=1-138"/>
</dbReference>
<organism evidence="2 3">
    <name type="scientific">Porphyridium purpureum</name>
    <name type="common">Red alga</name>
    <name type="synonym">Porphyridium cruentum</name>
    <dbReference type="NCBI Taxonomy" id="35688"/>
    <lineage>
        <taxon>Eukaryota</taxon>
        <taxon>Rhodophyta</taxon>
        <taxon>Bangiophyceae</taxon>
        <taxon>Porphyridiales</taxon>
        <taxon>Porphyridiaceae</taxon>
        <taxon>Porphyridium</taxon>
    </lineage>
</organism>
<dbReference type="PDB" id="7Y7A">
    <property type="method" value="EM"/>
    <property type="resolution" value="4.30 A"/>
    <property type="chains" value="AA/AW/EA/EW=36-138"/>
</dbReference>
<dbReference type="Proteomes" id="UP000324585">
    <property type="component" value="Unassembled WGS sequence"/>
</dbReference>
<gene>
    <name evidence="2" type="ORF">FVE85_1598</name>
</gene>
<dbReference type="EMDB" id="EMD-33658"/>
<name>A0A5J4YXP2_PORPP</name>
<keyword evidence="3" id="KW-1185">Reference proteome</keyword>
<reference evidence="4 5" key="2">
    <citation type="journal article" date="2023" name="Nature">
        <title>In situ structure of the red algal phycobilisome-PSII-PSI-LHC megacomplex.</title>
        <authorList>
            <person name="You X."/>
            <person name="Zhang X."/>
            <person name="Cheng J."/>
            <person name="Xiao Y."/>
            <person name="Ma J."/>
            <person name="Sun S."/>
            <person name="Zhang X."/>
            <person name="Wang H.W."/>
            <person name="Sui S.F."/>
        </authorList>
    </citation>
    <scope>STRUCTURE BY ELECTRON MICROSCOPY (3.30 ANGSTROMS)</scope>
</reference>
<dbReference type="EMBL" id="VRMN01000003">
    <property type="protein sequence ID" value="KAA8495443.1"/>
    <property type="molecule type" value="Genomic_DNA"/>
</dbReference>
<comment type="caution">
    <text evidence="2">The sequence shown here is derived from an EMBL/GenBank/DDBJ whole genome shotgun (WGS) entry which is preliminary data.</text>
</comment>
<proteinExistence type="evidence at protein level"/>
<accession>A0A5J4YXP2</accession>
<sequence>MAFVTGGLVGSSSAPALRTVCNASQSKLRMAASAADVVNAAYPKNIKNKAPVISFDGKKGVKLEMVTLQTFAGDDSEDTLFDYSSGKFMPQKPADMGIAWPSGDGRQAEMKGGKGSFNQPDLRKYGPFPDFLKRSMDL</sequence>
<dbReference type="OrthoDB" id="4683at2759"/>
<evidence type="ECO:0000313" key="3">
    <source>
        <dbReference type="Proteomes" id="UP000324585"/>
    </source>
</evidence>